<accession>A0A6J4IPT8</accession>
<dbReference type="Gene3D" id="3.90.226.10">
    <property type="entry name" value="2-enoyl-CoA Hydratase, Chain A, domain 1"/>
    <property type="match status" value="1"/>
</dbReference>
<name>A0A6J4IPT8_9ACTN</name>
<dbReference type="GO" id="GO:0006635">
    <property type="term" value="P:fatty acid beta-oxidation"/>
    <property type="evidence" value="ECO:0007669"/>
    <property type="project" value="TreeGrafter"/>
</dbReference>
<dbReference type="EMBL" id="CADCTF010000118">
    <property type="protein sequence ID" value="CAA9256188.1"/>
    <property type="molecule type" value="Genomic_DNA"/>
</dbReference>
<dbReference type="PROSITE" id="PS00166">
    <property type="entry name" value="ENOYL_COA_HYDRATASE"/>
    <property type="match status" value="1"/>
</dbReference>
<dbReference type="InterPro" id="IPR001753">
    <property type="entry name" value="Enoyl-CoA_hydra/iso"/>
</dbReference>
<protein>
    <submittedName>
        <fullName evidence="3">Enoyl-CoA hydratase</fullName>
        <ecNumber evidence="3">4.2.1.17</ecNumber>
    </submittedName>
</protein>
<sequence>MTTPLLRVDVDSDRRVAVLTLNHPERRNSLSLELVEGIIAAFDDLESRDDVGAVVITGAPPAFCAGADLSQLGESREEGLRKIYEGFLRAGRSPLPTIAAVNGAAVGAGMNLALCCDIRIAARRARFDTRFLELGLHPGGGHTWMLQRAVGPSVAAALVLFGEVLDGAAAERCGLAWRCVDDDALLETSITIAAKAAAAPPALARRVKDTMEKVLTVDDHETAVDVELEAQLWSMDQPDFAERLASLQQRISAGGSAAKG</sequence>
<evidence type="ECO:0000256" key="2">
    <source>
        <dbReference type="RuleBase" id="RU003707"/>
    </source>
</evidence>
<dbReference type="CDD" id="cd06558">
    <property type="entry name" value="crotonase-like"/>
    <property type="match status" value="1"/>
</dbReference>
<dbReference type="InterPro" id="IPR018376">
    <property type="entry name" value="Enoyl-CoA_hyd/isom_CS"/>
</dbReference>
<dbReference type="InterPro" id="IPR029045">
    <property type="entry name" value="ClpP/crotonase-like_dom_sf"/>
</dbReference>
<dbReference type="PANTHER" id="PTHR11941">
    <property type="entry name" value="ENOYL-COA HYDRATASE-RELATED"/>
    <property type="match status" value="1"/>
</dbReference>
<evidence type="ECO:0000256" key="1">
    <source>
        <dbReference type="ARBA" id="ARBA00005254"/>
    </source>
</evidence>
<evidence type="ECO:0000313" key="3">
    <source>
        <dbReference type="EMBL" id="CAA9256188.1"/>
    </source>
</evidence>
<dbReference type="Pfam" id="PF00378">
    <property type="entry name" value="ECH_1"/>
    <property type="match status" value="1"/>
</dbReference>
<gene>
    <name evidence="3" type="ORF">AVDCRST_MAG50-2642</name>
</gene>
<keyword evidence="3" id="KW-0456">Lyase</keyword>
<dbReference type="EC" id="4.2.1.17" evidence="3"/>
<reference evidence="3" key="1">
    <citation type="submission" date="2020-02" db="EMBL/GenBank/DDBJ databases">
        <authorList>
            <person name="Meier V. D."/>
        </authorList>
    </citation>
    <scope>NUCLEOTIDE SEQUENCE</scope>
    <source>
        <strain evidence="3">AVDCRST_MAG50</strain>
    </source>
</reference>
<dbReference type="GO" id="GO:0004300">
    <property type="term" value="F:enoyl-CoA hydratase activity"/>
    <property type="evidence" value="ECO:0007669"/>
    <property type="project" value="UniProtKB-EC"/>
</dbReference>
<dbReference type="SUPFAM" id="SSF52096">
    <property type="entry name" value="ClpP/crotonase"/>
    <property type="match status" value="1"/>
</dbReference>
<dbReference type="AlphaFoldDB" id="A0A6J4IPT8"/>
<proteinExistence type="inferred from homology"/>
<dbReference type="NCBIfam" id="NF004525">
    <property type="entry name" value="PRK05870.1"/>
    <property type="match status" value="1"/>
</dbReference>
<comment type="similarity">
    <text evidence="1 2">Belongs to the enoyl-CoA hydratase/isomerase family.</text>
</comment>
<dbReference type="PANTHER" id="PTHR11941:SF54">
    <property type="entry name" value="ENOYL-COA HYDRATASE, MITOCHONDRIAL"/>
    <property type="match status" value="1"/>
</dbReference>
<organism evidence="3">
    <name type="scientific">uncultured Acidimicrobiales bacterium</name>
    <dbReference type="NCBI Taxonomy" id="310071"/>
    <lineage>
        <taxon>Bacteria</taxon>
        <taxon>Bacillati</taxon>
        <taxon>Actinomycetota</taxon>
        <taxon>Acidimicrobiia</taxon>
        <taxon>Acidimicrobiales</taxon>
        <taxon>environmental samples</taxon>
    </lineage>
</organism>